<sequence length="347" mass="40815">MNKLIICTLLIIFSLPASFAQTINNSGNNILFDEVNPLEISLQTNFTQLLRSKNDKEVYFSGECIIHWSETFKTQQMLRIKARGYHRRLSCYFPPLMLNFKPDSLLTADGSYGKIKLVTHCQKSKIYKDYILKEYLIYKLYEIISPYSLKTRLVEVDYIDSGKRGKHAKSIGFLIEPIKAMCRRMNCIELESNSFNLNEVNELEADRVALFMYMVGNTDWRIKSGHNIKFIKPNNFKILEVNPVPYDFDHAGFINTSYASPSEWSVAETVTERDFLGKCRINNQNYYQIITDFLDKEELIYQTILEFEWLEQKKKKSLIKYIDSFYAELRKTDRFVKTLNNTCMEEY</sequence>
<feature type="chain" id="PRO_5045364117" evidence="1">
    <location>
        <begin position="20"/>
        <end position="347"/>
    </location>
</feature>
<keyword evidence="1" id="KW-0732">Signal</keyword>
<feature type="signal peptide" evidence="1">
    <location>
        <begin position="1"/>
        <end position="19"/>
    </location>
</feature>
<name>A0ABS5JRB9_9BACT</name>
<organism evidence="2 3">
    <name type="scientific">Carboxylicivirga linearis</name>
    <dbReference type="NCBI Taxonomy" id="1628157"/>
    <lineage>
        <taxon>Bacteria</taxon>
        <taxon>Pseudomonadati</taxon>
        <taxon>Bacteroidota</taxon>
        <taxon>Bacteroidia</taxon>
        <taxon>Marinilabiliales</taxon>
        <taxon>Marinilabiliaceae</taxon>
        <taxon>Carboxylicivirga</taxon>
    </lineage>
</organism>
<evidence type="ECO:0000313" key="2">
    <source>
        <dbReference type="EMBL" id="MBS2097036.1"/>
    </source>
</evidence>
<protein>
    <submittedName>
        <fullName evidence="2">Uncharacterized protein</fullName>
    </submittedName>
</protein>
<gene>
    <name evidence="2" type="ORF">KEM10_02025</name>
</gene>
<accession>A0ABS5JRB9</accession>
<dbReference type="RefSeq" id="WP_212212799.1">
    <property type="nucleotide sequence ID" value="NZ_JAGUCO010000001.1"/>
</dbReference>
<comment type="caution">
    <text evidence="2">The sequence shown here is derived from an EMBL/GenBank/DDBJ whole genome shotgun (WGS) entry which is preliminary data.</text>
</comment>
<dbReference type="Proteomes" id="UP000708576">
    <property type="component" value="Unassembled WGS sequence"/>
</dbReference>
<reference evidence="2 3" key="1">
    <citation type="journal article" date="2015" name="Int. J. Syst. Evol. Microbiol.">
        <title>Carboxylicivirga linearis sp. nov., isolated from a sea cucumber culture pond.</title>
        <authorList>
            <person name="Wang F.Q."/>
            <person name="Zhou Y.X."/>
            <person name="Lin X.Z."/>
            <person name="Chen G.J."/>
            <person name="Du Z.J."/>
        </authorList>
    </citation>
    <scope>NUCLEOTIDE SEQUENCE [LARGE SCALE GENOMIC DNA]</scope>
    <source>
        <strain evidence="2 3">FB218</strain>
    </source>
</reference>
<keyword evidence="3" id="KW-1185">Reference proteome</keyword>
<evidence type="ECO:0000256" key="1">
    <source>
        <dbReference type="SAM" id="SignalP"/>
    </source>
</evidence>
<proteinExistence type="predicted"/>
<evidence type="ECO:0000313" key="3">
    <source>
        <dbReference type="Proteomes" id="UP000708576"/>
    </source>
</evidence>
<dbReference type="EMBL" id="JAGUCO010000001">
    <property type="protein sequence ID" value="MBS2097036.1"/>
    <property type="molecule type" value="Genomic_DNA"/>
</dbReference>